<keyword evidence="4 10" id="KW-1133">Transmembrane helix</keyword>
<evidence type="ECO:0000313" key="13">
    <source>
        <dbReference type="EnsemblMetazoa" id="PHUM278660-PA"/>
    </source>
</evidence>
<dbReference type="eggNOG" id="KOG3656">
    <property type="taxonomic scope" value="Eukaryota"/>
</dbReference>
<gene>
    <name evidence="13" type="primary">8229436</name>
    <name evidence="12" type="ORF">Phum_PHUM278660</name>
</gene>
<dbReference type="InterPro" id="IPR017452">
    <property type="entry name" value="GPCR_Rhodpsn_7TM"/>
</dbReference>
<dbReference type="GeneID" id="8229436"/>
<feature type="domain" description="G-protein coupled receptors family 1 profile" evidence="11">
    <location>
        <begin position="1"/>
        <end position="165"/>
    </location>
</feature>
<dbReference type="Pfam" id="PF00001">
    <property type="entry name" value="7tm_1"/>
    <property type="match status" value="1"/>
</dbReference>
<feature type="transmembrane region" description="Helical" evidence="10">
    <location>
        <begin position="105"/>
        <end position="125"/>
    </location>
</feature>
<dbReference type="InterPro" id="IPR000276">
    <property type="entry name" value="GPCR_Rhodpsn"/>
</dbReference>
<dbReference type="PANTHER" id="PTHR24243:SF224">
    <property type="entry name" value="G-PROTEIN COUPLED RECEPTOR 19-RELATED"/>
    <property type="match status" value="1"/>
</dbReference>
<organism>
    <name type="scientific">Pediculus humanus subsp. corporis</name>
    <name type="common">Body louse</name>
    <dbReference type="NCBI Taxonomy" id="121224"/>
    <lineage>
        <taxon>Eukaryota</taxon>
        <taxon>Metazoa</taxon>
        <taxon>Ecdysozoa</taxon>
        <taxon>Arthropoda</taxon>
        <taxon>Hexapoda</taxon>
        <taxon>Insecta</taxon>
        <taxon>Pterygota</taxon>
        <taxon>Neoptera</taxon>
        <taxon>Paraneoptera</taxon>
        <taxon>Psocodea</taxon>
        <taxon>Troctomorpha</taxon>
        <taxon>Phthiraptera</taxon>
        <taxon>Anoplura</taxon>
        <taxon>Pediculidae</taxon>
        <taxon>Pediculus</taxon>
    </lineage>
</organism>
<evidence type="ECO:0000256" key="7">
    <source>
        <dbReference type="ARBA" id="ARBA00023170"/>
    </source>
</evidence>
<keyword evidence="8" id="KW-0807">Transducer</keyword>
<dbReference type="AlphaFoldDB" id="E0VL20"/>
<dbReference type="CTD" id="8229436"/>
<accession>E0VL20</accession>
<name>E0VL20_PEDHC</name>
<evidence type="ECO:0000256" key="10">
    <source>
        <dbReference type="SAM" id="Phobius"/>
    </source>
</evidence>
<feature type="region of interest" description="Disordered" evidence="9">
    <location>
        <begin position="27"/>
        <end position="46"/>
    </location>
</feature>
<evidence type="ECO:0000256" key="3">
    <source>
        <dbReference type="ARBA" id="ARBA00022692"/>
    </source>
</evidence>
<dbReference type="OrthoDB" id="5964776at2759"/>
<keyword evidence="3 10" id="KW-0812">Transmembrane</keyword>
<evidence type="ECO:0000256" key="9">
    <source>
        <dbReference type="SAM" id="MobiDB-lite"/>
    </source>
</evidence>
<sequence length="212" mass="25123">MTVLYSVIAVRLWNSELNYSTNYKKNRRKEPITDSRNSISSNNTTSYSFDRKNINYSMRRQTTTGERINHSPHYHQVYQYNPGRNVKKNSHYRSSKNILKARRRVIRMLTMVVLAFAICNLPFHARKMWQYWSTQYDGTSSFSSLFTPITFLCTYCNSLINPLLYAFLSKNFQKSIRELFTCTWSKSKYHSKQISFRQKSHRSVTRSISNNG</sequence>
<evidence type="ECO:0000313" key="14">
    <source>
        <dbReference type="Proteomes" id="UP000009046"/>
    </source>
</evidence>
<dbReference type="EnsemblMetazoa" id="PHUM278660-RA">
    <property type="protein sequence ID" value="PHUM278660-PA"/>
    <property type="gene ID" value="PHUM278660"/>
</dbReference>
<comment type="similarity">
    <text evidence="2">Belongs to the G-protein coupled receptor 1 family.</text>
</comment>
<evidence type="ECO:0000256" key="2">
    <source>
        <dbReference type="ARBA" id="ARBA00010663"/>
    </source>
</evidence>
<keyword evidence="6 10" id="KW-0472">Membrane</keyword>
<dbReference type="KEGG" id="phu:Phum_PHUM278660"/>
<dbReference type="GO" id="GO:0004930">
    <property type="term" value="F:G protein-coupled receptor activity"/>
    <property type="evidence" value="ECO:0007669"/>
    <property type="project" value="UniProtKB-KW"/>
</dbReference>
<dbReference type="Proteomes" id="UP000009046">
    <property type="component" value="Unassembled WGS sequence"/>
</dbReference>
<keyword evidence="14" id="KW-1185">Reference proteome</keyword>
<protein>
    <submittedName>
        <fullName evidence="12 13">Class A rhodopsin-like G-protein coupled receptor GPRnna10, putative</fullName>
    </submittedName>
</protein>
<keyword evidence="5" id="KW-0297">G-protein coupled receptor</keyword>
<reference evidence="12" key="2">
    <citation type="submission" date="2007-04" db="EMBL/GenBank/DDBJ databases">
        <title>The genome of the human body louse.</title>
        <authorList>
            <consortium name="The Human Body Louse Genome Consortium"/>
            <person name="Kirkness E."/>
            <person name="Walenz B."/>
            <person name="Hass B."/>
            <person name="Bruggner R."/>
            <person name="Strausberg R."/>
        </authorList>
    </citation>
    <scope>NUCLEOTIDE SEQUENCE</scope>
    <source>
        <strain evidence="12">USDA</strain>
    </source>
</reference>
<dbReference type="VEuPathDB" id="VectorBase:PHUM278660"/>
<dbReference type="Gene3D" id="1.20.1070.10">
    <property type="entry name" value="Rhodopsin 7-helix transmembrane proteins"/>
    <property type="match status" value="1"/>
</dbReference>
<evidence type="ECO:0000256" key="1">
    <source>
        <dbReference type="ARBA" id="ARBA00004141"/>
    </source>
</evidence>
<evidence type="ECO:0000259" key="11">
    <source>
        <dbReference type="PROSITE" id="PS50262"/>
    </source>
</evidence>
<keyword evidence="7 12" id="KW-0675">Receptor</keyword>
<dbReference type="SUPFAM" id="SSF81321">
    <property type="entry name" value="Family A G protein-coupled receptor-like"/>
    <property type="match status" value="1"/>
</dbReference>
<reference evidence="13" key="3">
    <citation type="submission" date="2021-02" db="UniProtKB">
        <authorList>
            <consortium name="EnsemblMetazoa"/>
        </authorList>
    </citation>
    <scope>IDENTIFICATION</scope>
    <source>
        <strain evidence="13">USDA</strain>
    </source>
</reference>
<evidence type="ECO:0000256" key="4">
    <source>
        <dbReference type="ARBA" id="ARBA00022989"/>
    </source>
</evidence>
<evidence type="ECO:0000256" key="8">
    <source>
        <dbReference type="ARBA" id="ARBA00023224"/>
    </source>
</evidence>
<dbReference type="PANTHER" id="PTHR24243">
    <property type="entry name" value="G-PROTEIN COUPLED RECEPTOR"/>
    <property type="match status" value="1"/>
</dbReference>
<dbReference type="HOGENOM" id="CLU_1301013_0_0_1"/>
<feature type="compositionally biased region" description="Low complexity" evidence="9">
    <location>
        <begin position="34"/>
        <end position="46"/>
    </location>
</feature>
<evidence type="ECO:0000256" key="6">
    <source>
        <dbReference type="ARBA" id="ARBA00023136"/>
    </source>
</evidence>
<dbReference type="GO" id="GO:0005886">
    <property type="term" value="C:plasma membrane"/>
    <property type="evidence" value="ECO:0007669"/>
    <property type="project" value="TreeGrafter"/>
</dbReference>
<comment type="subcellular location">
    <subcellularLocation>
        <location evidence="1">Membrane</location>
        <topology evidence="1">Multi-pass membrane protein</topology>
    </subcellularLocation>
</comment>
<dbReference type="PROSITE" id="PS50262">
    <property type="entry name" value="G_PROTEIN_RECEP_F1_2"/>
    <property type="match status" value="1"/>
</dbReference>
<dbReference type="EMBL" id="DS235263">
    <property type="protein sequence ID" value="EEB14076.1"/>
    <property type="molecule type" value="Genomic_DNA"/>
</dbReference>
<dbReference type="InParanoid" id="E0VL20"/>
<dbReference type="RefSeq" id="XP_002426814.1">
    <property type="nucleotide sequence ID" value="XM_002426769.1"/>
</dbReference>
<dbReference type="EMBL" id="AAZO01003233">
    <property type="status" value="NOT_ANNOTATED_CDS"/>
    <property type="molecule type" value="Genomic_DNA"/>
</dbReference>
<proteinExistence type="inferred from homology"/>
<feature type="transmembrane region" description="Helical" evidence="10">
    <location>
        <begin position="145"/>
        <end position="168"/>
    </location>
</feature>
<dbReference type="PRINTS" id="PR00237">
    <property type="entry name" value="GPCRRHODOPSN"/>
</dbReference>
<reference evidence="12" key="1">
    <citation type="submission" date="2007-04" db="EMBL/GenBank/DDBJ databases">
        <title>Annotation of Pediculus humanus corporis strain USDA.</title>
        <authorList>
            <person name="Kirkness E."/>
            <person name="Hannick L."/>
            <person name="Hass B."/>
            <person name="Bruggner R."/>
            <person name="Lawson D."/>
            <person name="Bidwell S."/>
            <person name="Joardar V."/>
            <person name="Caler E."/>
            <person name="Walenz B."/>
            <person name="Inman J."/>
            <person name="Schobel S."/>
            <person name="Galinsky K."/>
            <person name="Amedeo P."/>
            <person name="Strausberg R."/>
        </authorList>
    </citation>
    <scope>NUCLEOTIDE SEQUENCE</scope>
    <source>
        <strain evidence="12">USDA</strain>
    </source>
</reference>
<evidence type="ECO:0000313" key="12">
    <source>
        <dbReference type="EMBL" id="EEB14076.1"/>
    </source>
</evidence>
<evidence type="ECO:0000256" key="5">
    <source>
        <dbReference type="ARBA" id="ARBA00023040"/>
    </source>
</evidence>